<feature type="repeat" description="ANK" evidence="8">
    <location>
        <begin position="109"/>
        <end position="131"/>
    </location>
</feature>
<keyword evidence="4" id="KW-0677">Repeat</keyword>
<proteinExistence type="predicted"/>
<evidence type="ECO:0000256" key="3">
    <source>
        <dbReference type="ARBA" id="ARBA00022692"/>
    </source>
</evidence>
<dbReference type="Proteomes" id="UP000515211">
    <property type="component" value="Chromosome 7"/>
</dbReference>
<dbReference type="SMART" id="SM00248">
    <property type="entry name" value="ANK"/>
    <property type="match status" value="8"/>
</dbReference>
<keyword evidence="6 8" id="KW-0040">ANK repeat</keyword>
<feature type="domain" description="PGG" evidence="11">
    <location>
        <begin position="414"/>
        <end position="517"/>
    </location>
</feature>
<dbReference type="Gene3D" id="1.25.40.20">
    <property type="entry name" value="Ankyrin repeat-containing domain"/>
    <property type="match status" value="3"/>
</dbReference>
<dbReference type="Pfam" id="PF13962">
    <property type="entry name" value="PGG"/>
    <property type="match status" value="1"/>
</dbReference>
<sequence>MNQQPEACETEASSLHNGVEDEPESVSVIVKHSEHESLEFLGQVYHQARGGAATTLTQESYYYSFNILREFKTPTRNTVLHVAALYGNDEKAYCVARQEPDLVVFFNENQDTPLHVAARAGHFSIIKTLLDAYWVNSNNNVAHLLQLLKMKNRIPHLLHQYHSLSLSQSCYEFALYEINYEARSVLYLAVECKLTEAVYRILDKCPENATPKGISPLVQAIMGRDKEMLTTIADKKEECIHLREWDGRLALHVAAETGYHEGVVYLLERCKPCSIRRDILGFLPLHLAARHGHLEVVKELLGYCPDLDEMLDAGGNNILHIAAKGGELNMVNFILQTPLLEKMINQRNIEGETPLHVATSHGEAKIVHALTWDNRVDLNVVNSSRKGGQTPLDIANRNFYAAAASKVAPFERQRHKDTVESLSVISTLIITASVAACLAVPGEADGAANNLHKAMFHLFIFCITVSMFTSTAATIILIWGRLGVVQLLNLVMVVALPLLGTAVVTLFLAFMAGIYTVISKLTWLATTFLIITCIFVAIICVLFFLLFLPTSCTGKISRYISYYPFIFLASLAEKERQLPLAFVAEPKE</sequence>
<dbReference type="PROSITE" id="PS50297">
    <property type="entry name" value="ANK_REP_REGION"/>
    <property type="match status" value="3"/>
</dbReference>
<dbReference type="RefSeq" id="XP_052107425.1">
    <property type="nucleotide sequence ID" value="XM_052251465.1"/>
</dbReference>
<evidence type="ECO:0000313" key="12">
    <source>
        <dbReference type="Proteomes" id="UP000515211"/>
    </source>
</evidence>
<evidence type="ECO:0000256" key="10">
    <source>
        <dbReference type="SAM" id="Phobius"/>
    </source>
</evidence>
<dbReference type="GO" id="GO:0005886">
    <property type="term" value="C:plasma membrane"/>
    <property type="evidence" value="ECO:0007669"/>
    <property type="project" value="UniProtKB-SubCell"/>
</dbReference>
<evidence type="ECO:0000256" key="4">
    <source>
        <dbReference type="ARBA" id="ARBA00022737"/>
    </source>
</evidence>
<feature type="repeat" description="ANK" evidence="8">
    <location>
        <begin position="280"/>
        <end position="312"/>
    </location>
</feature>
<dbReference type="PROSITE" id="PS50088">
    <property type="entry name" value="ANK_REPEAT"/>
    <property type="match status" value="3"/>
</dbReference>
<feature type="repeat" description="ANK" evidence="8">
    <location>
        <begin position="350"/>
        <end position="383"/>
    </location>
</feature>
<dbReference type="KEGG" id="adu:110273503"/>
<dbReference type="GeneID" id="110273503"/>
<reference evidence="12" key="1">
    <citation type="journal article" date="2016" name="Nat. Genet.">
        <title>The genome sequences of Arachis duranensis and Arachis ipaensis, the diploid ancestors of cultivated peanut.</title>
        <authorList>
            <person name="Bertioli D.J."/>
            <person name="Cannon S.B."/>
            <person name="Froenicke L."/>
            <person name="Huang G."/>
            <person name="Farmer A.D."/>
            <person name="Cannon E.K."/>
            <person name="Liu X."/>
            <person name="Gao D."/>
            <person name="Clevenger J."/>
            <person name="Dash S."/>
            <person name="Ren L."/>
            <person name="Moretzsohn M.C."/>
            <person name="Shirasawa K."/>
            <person name="Huang W."/>
            <person name="Vidigal B."/>
            <person name="Abernathy B."/>
            <person name="Chu Y."/>
            <person name="Niederhuth C.E."/>
            <person name="Umale P."/>
            <person name="Araujo A.C."/>
            <person name="Kozik A."/>
            <person name="Kim K.D."/>
            <person name="Burow M.D."/>
            <person name="Varshney R.K."/>
            <person name="Wang X."/>
            <person name="Zhang X."/>
            <person name="Barkley N."/>
            <person name="Guimaraes P.M."/>
            <person name="Isobe S."/>
            <person name="Guo B."/>
            <person name="Liao B."/>
            <person name="Stalker H.T."/>
            <person name="Schmitz R.J."/>
            <person name="Scheffler B.E."/>
            <person name="Leal-Bertioli S.C."/>
            <person name="Xun X."/>
            <person name="Jackson S.A."/>
            <person name="Michelmore R."/>
            <person name="Ozias-Akins P."/>
        </authorList>
    </citation>
    <scope>NUCLEOTIDE SEQUENCE [LARGE SCALE GENOMIC DNA]</scope>
    <source>
        <strain evidence="12">cv. V14167</strain>
    </source>
</reference>
<feature type="compositionally biased region" description="Polar residues" evidence="9">
    <location>
        <begin position="1"/>
        <end position="16"/>
    </location>
</feature>
<gene>
    <name evidence="13" type="primary">LOC110273503</name>
</gene>
<evidence type="ECO:0000256" key="5">
    <source>
        <dbReference type="ARBA" id="ARBA00022989"/>
    </source>
</evidence>
<evidence type="ECO:0000256" key="2">
    <source>
        <dbReference type="ARBA" id="ARBA00004413"/>
    </source>
</evidence>
<organism evidence="12 13">
    <name type="scientific">Arachis duranensis</name>
    <name type="common">Wild peanut</name>
    <dbReference type="NCBI Taxonomy" id="130453"/>
    <lineage>
        <taxon>Eukaryota</taxon>
        <taxon>Viridiplantae</taxon>
        <taxon>Streptophyta</taxon>
        <taxon>Embryophyta</taxon>
        <taxon>Tracheophyta</taxon>
        <taxon>Spermatophyta</taxon>
        <taxon>Magnoliopsida</taxon>
        <taxon>eudicotyledons</taxon>
        <taxon>Gunneridae</taxon>
        <taxon>Pentapetalae</taxon>
        <taxon>rosids</taxon>
        <taxon>fabids</taxon>
        <taxon>Fabales</taxon>
        <taxon>Fabaceae</taxon>
        <taxon>Papilionoideae</taxon>
        <taxon>50 kb inversion clade</taxon>
        <taxon>dalbergioids sensu lato</taxon>
        <taxon>Dalbergieae</taxon>
        <taxon>Pterocarpus clade</taxon>
        <taxon>Arachis</taxon>
    </lineage>
</organism>
<keyword evidence="12" id="KW-1185">Reference proteome</keyword>
<feature type="transmembrane region" description="Helical" evidence="10">
    <location>
        <begin position="454"/>
        <end position="480"/>
    </location>
</feature>
<dbReference type="InterPro" id="IPR002110">
    <property type="entry name" value="Ankyrin_rpt"/>
</dbReference>
<evidence type="ECO:0000256" key="9">
    <source>
        <dbReference type="SAM" id="MobiDB-lite"/>
    </source>
</evidence>
<dbReference type="AlphaFoldDB" id="A0A9C6T5G2"/>
<evidence type="ECO:0000256" key="8">
    <source>
        <dbReference type="PROSITE-ProRule" id="PRU00023"/>
    </source>
</evidence>
<keyword evidence="7 10" id="KW-0472">Membrane</keyword>
<evidence type="ECO:0000259" key="11">
    <source>
        <dbReference type="Pfam" id="PF13962"/>
    </source>
</evidence>
<feature type="region of interest" description="Disordered" evidence="9">
    <location>
        <begin position="1"/>
        <end position="21"/>
    </location>
</feature>
<feature type="transmembrane region" description="Helical" evidence="10">
    <location>
        <begin position="521"/>
        <end position="548"/>
    </location>
</feature>
<protein>
    <submittedName>
        <fullName evidence="13">Protein ACCELERATED CELL DEATH 6-like</fullName>
    </submittedName>
</protein>
<dbReference type="Pfam" id="PF12796">
    <property type="entry name" value="Ank_2"/>
    <property type="match status" value="3"/>
</dbReference>
<evidence type="ECO:0000256" key="6">
    <source>
        <dbReference type="ARBA" id="ARBA00023043"/>
    </source>
</evidence>
<reference evidence="13" key="2">
    <citation type="submission" date="2025-08" db="UniProtKB">
        <authorList>
            <consortium name="RefSeq"/>
        </authorList>
    </citation>
    <scope>IDENTIFICATION</scope>
    <source>
        <tissue evidence="13">Whole plant</tissue>
    </source>
</reference>
<dbReference type="PANTHER" id="PTHR24186">
    <property type="entry name" value="PROTEIN PHOSPHATASE 1 REGULATORY SUBUNIT"/>
    <property type="match status" value="1"/>
</dbReference>
<dbReference type="InterPro" id="IPR036770">
    <property type="entry name" value="Ankyrin_rpt-contain_sf"/>
</dbReference>
<comment type="subcellular location">
    <subcellularLocation>
        <location evidence="2">Cell membrane</location>
        <topology evidence="2">Peripheral membrane protein</topology>
        <orientation evidence="2">Cytoplasmic side</orientation>
    </subcellularLocation>
    <subcellularLocation>
        <location evidence="1">Membrane</location>
        <topology evidence="1">Multi-pass membrane protein</topology>
    </subcellularLocation>
</comment>
<evidence type="ECO:0000256" key="7">
    <source>
        <dbReference type="ARBA" id="ARBA00023136"/>
    </source>
</evidence>
<evidence type="ECO:0000256" key="1">
    <source>
        <dbReference type="ARBA" id="ARBA00004141"/>
    </source>
</evidence>
<dbReference type="SUPFAM" id="SSF48403">
    <property type="entry name" value="Ankyrin repeat"/>
    <property type="match status" value="1"/>
</dbReference>
<accession>A0A9C6T5G2</accession>
<dbReference type="PANTHER" id="PTHR24186:SF46">
    <property type="entry name" value="PROTEIN ACCELERATED CELL DEATH 6-LIKE"/>
    <property type="match status" value="1"/>
</dbReference>
<keyword evidence="5 10" id="KW-1133">Transmembrane helix</keyword>
<dbReference type="InterPro" id="IPR026961">
    <property type="entry name" value="PGG_dom"/>
</dbReference>
<evidence type="ECO:0000313" key="13">
    <source>
        <dbReference type="RefSeq" id="XP_052107425.1"/>
    </source>
</evidence>
<name>A0A9C6T5G2_ARADU</name>
<keyword evidence="3 10" id="KW-0812">Transmembrane</keyword>
<feature type="transmembrane region" description="Helical" evidence="10">
    <location>
        <begin position="422"/>
        <end position="442"/>
    </location>
</feature>
<feature type="transmembrane region" description="Helical" evidence="10">
    <location>
        <begin position="487"/>
        <end position="515"/>
    </location>
</feature>